<dbReference type="Proteomes" id="UP000184088">
    <property type="component" value="Unassembled WGS sequence"/>
</dbReference>
<sequence length="325" mass="35298">MYVEGVIKEMLDVVTLGETMVLMNPESSGPLRYISTFTKQIGGAESNFAIGIVRLGHKAGWISKLGNDEFGKYILSFIRGEGVDTSCVKFDPEAPTGVYFKERREYGETKVYYYRRGSAASRLTPGDLDPVYIGSSKYLHITGITPALSESCYLTVKEAIKIAKSSGVKISLDPNIRLKLWSKERAREVIMELVAQADIVLPGISEGEILVGEKQPEKIAAKFLELGVNIVVVKLGKDGAYYATTSESKYVPGYPIDKVVDPIGAGDGFAAGFIAGLLKSYSLEQAVKLANAVGAIVTTVIGDVEGLPTMEEVEIFMGKREEVSR</sequence>
<dbReference type="CDD" id="cd01166">
    <property type="entry name" value="KdgK"/>
    <property type="match status" value="1"/>
</dbReference>
<protein>
    <submittedName>
        <fullName evidence="8">5-dehydro-2-deoxygluconokinase</fullName>
    </submittedName>
</protein>
<dbReference type="InterPro" id="IPR050306">
    <property type="entry name" value="PfkB_Carbo_kinase"/>
</dbReference>
<name>A0A1M4W3A2_9THEO</name>
<dbReference type="GO" id="GO:0005524">
    <property type="term" value="F:ATP binding"/>
    <property type="evidence" value="ECO:0007669"/>
    <property type="project" value="UniProtKB-KW"/>
</dbReference>
<feature type="domain" description="Carbohydrate kinase PfkB" evidence="7">
    <location>
        <begin position="10"/>
        <end position="309"/>
    </location>
</feature>
<evidence type="ECO:0000313" key="8">
    <source>
        <dbReference type="EMBL" id="SHE75583.1"/>
    </source>
</evidence>
<evidence type="ECO:0000259" key="7">
    <source>
        <dbReference type="Pfam" id="PF00294"/>
    </source>
</evidence>
<evidence type="ECO:0000256" key="2">
    <source>
        <dbReference type="ARBA" id="ARBA00022679"/>
    </source>
</evidence>
<reference evidence="8 9" key="1">
    <citation type="submission" date="2016-11" db="EMBL/GenBank/DDBJ databases">
        <authorList>
            <person name="Jaros S."/>
            <person name="Januszkiewicz K."/>
            <person name="Wedrychowicz H."/>
        </authorList>
    </citation>
    <scope>NUCLEOTIDE SEQUENCE [LARGE SCALE GENOMIC DNA]</scope>
    <source>
        <strain evidence="8 9">DSM 17918</strain>
    </source>
</reference>
<keyword evidence="5" id="KW-0067">ATP-binding</keyword>
<dbReference type="Pfam" id="PF00294">
    <property type="entry name" value="PfkB"/>
    <property type="match status" value="1"/>
</dbReference>
<evidence type="ECO:0000256" key="5">
    <source>
        <dbReference type="ARBA" id="ARBA00022840"/>
    </source>
</evidence>
<organism evidence="8 9">
    <name type="scientific">Caldanaerobius fijiensis DSM 17918</name>
    <dbReference type="NCBI Taxonomy" id="1121256"/>
    <lineage>
        <taxon>Bacteria</taxon>
        <taxon>Bacillati</taxon>
        <taxon>Bacillota</taxon>
        <taxon>Clostridia</taxon>
        <taxon>Thermoanaerobacterales</taxon>
        <taxon>Thermoanaerobacteraceae</taxon>
        <taxon>Caldanaerobius</taxon>
    </lineage>
</organism>
<dbReference type="InterPro" id="IPR002173">
    <property type="entry name" value="Carboh/pur_kinase_PfkB_CS"/>
</dbReference>
<dbReference type="PANTHER" id="PTHR43085">
    <property type="entry name" value="HEXOKINASE FAMILY MEMBER"/>
    <property type="match status" value="1"/>
</dbReference>
<dbReference type="PRINTS" id="PR00990">
    <property type="entry name" value="RIBOKINASE"/>
</dbReference>
<evidence type="ECO:0000256" key="4">
    <source>
        <dbReference type="ARBA" id="ARBA00022777"/>
    </source>
</evidence>
<keyword evidence="2 6" id="KW-0808">Transferase</keyword>
<dbReference type="SUPFAM" id="SSF53613">
    <property type="entry name" value="Ribokinase-like"/>
    <property type="match status" value="1"/>
</dbReference>
<evidence type="ECO:0000256" key="1">
    <source>
        <dbReference type="ARBA" id="ARBA00010688"/>
    </source>
</evidence>
<dbReference type="GO" id="GO:0008865">
    <property type="term" value="F:fructokinase activity"/>
    <property type="evidence" value="ECO:0007669"/>
    <property type="project" value="UniProtKB-ARBA"/>
</dbReference>
<comment type="similarity">
    <text evidence="1 6">Belongs to the carbohydrate kinase PfkB family.</text>
</comment>
<dbReference type="InterPro" id="IPR029056">
    <property type="entry name" value="Ribokinase-like"/>
</dbReference>
<dbReference type="STRING" id="1121256.SAMN02746089_00740"/>
<dbReference type="EMBL" id="FQVH01000005">
    <property type="protein sequence ID" value="SHE75583.1"/>
    <property type="molecule type" value="Genomic_DNA"/>
</dbReference>
<evidence type="ECO:0000256" key="3">
    <source>
        <dbReference type="ARBA" id="ARBA00022741"/>
    </source>
</evidence>
<evidence type="ECO:0000256" key="6">
    <source>
        <dbReference type="RuleBase" id="RU003704"/>
    </source>
</evidence>
<keyword evidence="3" id="KW-0547">Nucleotide-binding</keyword>
<proteinExistence type="inferred from homology"/>
<evidence type="ECO:0000313" key="9">
    <source>
        <dbReference type="Proteomes" id="UP000184088"/>
    </source>
</evidence>
<dbReference type="InterPro" id="IPR002139">
    <property type="entry name" value="Ribo/fructo_kinase"/>
</dbReference>
<keyword evidence="9" id="KW-1185">Reference proteome</keyword>
<accession>A0A1M4W3A2</accession>
<dbReference type="AlphaFoldDB" id="A0A1M4W3A2"/>
<dbReference type="PANTHER" id="PTHR43085:SF1">
    <property type="entry name" value="PSEUDOURIDINE KINASE-RELATED"/>
    <property type="match status" value="1"/>
</dbReference>
<dbReference type="Gene3D" id="3.40.1190.20">
    <property type="match status" value="1"/>
</dbReference>
<dbReference type="PROSITE" id="PS00584">
    <property type="entry name" value="PFKB_KINASES_2"/>
    <property type="match status" value="1"/>
</dbReference>
<keyword evidence="4 6" id="KW-0418">Kinase</keyword>
<dbReference type="GO" id="GO:0006000">
    <property type="term" value="P:fructose metabolic process"/>
    <property type="evidence" value="ECO:0007669"/>
    <property type="project" value="UniProtKB-ARBA"/>
</dbReference>
<gene>
    <name evidence="8" type="ORF">SAMN02746089_00740</name>
</gene>
<dbReference type="InterPro" id="IPR011611">
    <property type="entry name" value="PfkB_dom"/>
</dbReference>